<gene>
    <name evidence="1" type="ordered locus">RB1143</name>
</gene>
<dbReference type="HOGENOM" id="CLU_1794949_0_0_0"/>
<dbReference type="STRING" id="243090.RB1143"/>
<dbReference type="InParanoid" id="Q7UXS9"/>
<evidence type="ECO:0000313" key="2">
    <source>
        <dbReference type="Proteomes" id="UP000001025"/>
    </source>
</evidence>
<dbReference type="AlphaFoldDB" id="Q7UXS9"/>
<evidence type="ECO:0000313" key="1">
    <source>
        <dbReference type="EMBL" id="CAD71924.1"/>
    </source>
</evidence>
<name>Q7UXS9_RHOBA</name>
<dbReference type="KEGG" id="rba:RB1143"/>
<dbReference type="EnsemblBacteria" id="CAD71924">
    <property type="protein sequence ID" value="CAD71924"/>
    <property type="gene ID" value="RB1143"/>
</dbReference>
<accession>Q7UXS9</accession>
<proteinExistence type="predicted"/>
<dbReference type="Proteomes" id="UP000001025">
    <property type="component" value="Chromosome"/>
</dbReference>
<sequence>MMRLRKCVAELLVDATTGSLRRGSQEENSGRKFAESGLKRWLTSAADRSKWLSVCPLNQASVASQLSPIIAAMSCLGWLLYITKNVVLQADSTSLDRFRGVTATREPSQRVVGCAAGNARPLKDPNAVSEIHRENYQGVSLWLK</sequence>
<keyword evidence="2" id="KW-1185">Reference proteome</keyword>
<organism evidence="1 2">
    <name type="scientific">Rhodopirellula baltica (strain DSM 10527 / NCIMB 13988 / SH1)</name>
    <dbReference type="NCBI Taxonomy" id="243090"/>
    <lineage>
        <taxon>Bacteria</taxon>
        <taxon>Pseudomonadati</taxon>
        <taxon>Planctomycetota</taxon>
        <taxon>Planctomycetia</taxon>
        <taxon>Pirellulales</taxon>
        <taxon>Pirellulaceae</taxon>
        <taxon>Rhodopirellula</taxon>
    </lineage>
</organism>
<reference evidence="1 2" key="1">
    <citation type="journal article" date="2003" name="Proc. Natl. Acad. Sci. U.S.A.">
        <title>Complete genome sequence of the marine planctomycete Pirellula sp. strain 1.</title>
        <authorList>
            <person name="Gloeckner F.O."/>
            <person name="Kube M."/>
            <person name="Bauer M."/>
            <person name="Teeling H."/>
            <person name="Lombardot T."/>
            <person name="Ludwig W."/>
            <person name="Gade D."/>
            <person name="Beck A."/>
            <person name="Borzym K."/>
            <person name="Heitmann K."/>
            <person name="Rabus R."/>
            <person name="Schlesner H."/>
            <person name="Amann R."/>
            <person name="Reinhardt R."/>
        </authorList>
    </citation>
    <scope>NUCLEOTIDE SEQUENCE [LARGE SCALE GENOMIC DNA]</scope>
    <source>
        <strain evidence="2">DSM 10527 / NCIMB 13988 / SH1</strain>
    </source>
</reference>
<protein>
    <submittedName>
        <fullName evidence="1">Uncharacterized protein</fullName>
    </submittedName>
</protein>
<dbReference type="EMBL" id="BX294134">
    <property type="protein sequence ID" value="CAD71924.1"/>
    <property type="molecule type" value="Genomic_DNA"/>
</dbReference>